<evidence type="ECO:0000313" key="7">
    <source>
        <dbReference type="Ensembl" id="ENSCCRP00015000353.1"/>
    </source>
</evidence>
<dbReference type="InterPro" id="IPR036179">
    <property type="entry name" value="Ig-like_dom_sf"/>
</dbReference>
<feature type="signal peptide" evidence="5">
    <location>
        <begin position="1"/>
        <end position="20"/>
    </location>
</feature>
<keyword evidence="1 5" id="KW-0732">Signal</keyword>
<keyword evidence="4" id="KW-0393">Immunoglobulin domain</keyword>
<accession>A0A8C1RZX9</accession>
<evidence type="ECO:0000313" key="8">
    <source>
        <dbReference type="Proteomes" id="UP000694700"/>
    </source>
</evidence>
<dbReference type="Ensembl" id="ENSCCRT00015000376.1">
    <property type="protein sequence ID" value="ENSCCRP00015000353.1"/>
    <property type="gene ID" value="ENSCCRG00015000257.1"/>
</dbReference>
<dbReference type="Gene3D" id="2.60.40.10">
    <property type="entry name" value="Immunoglobulins"/>
    <property type="match status" value="1"/>
</dbReference>
<organism evidence="7 8">
    <name type="scientific">Cyprinus carpio</name>
    <name type="common">Common carp</name>
    <dbReference type="NCBI Taxonomy" id="7962"/>
    <lineage>
        <taxon>Eukaryota</taxon>
        <taxon>Metazoa</taxon>
        <taxon>Chordata</taxon>
        <taxon>Craniata</taxon>
        <taxon>Vertebrata</taxon>
        <taxon>Euteleostomi</taxon>
        <taxon>Actinopterygii</taxon>
        <taxon>Neopterygii</taxon>
        <taxon>Teleostei</taxon>
        <taxon>Ostariophysi</taxon>
        <taxon>Cypriniformes</taxon>
        <taxon>Cyprinidae</taxon>
        <taxon>Cyprininae</taxon>
        <taxon>Cyprinus</taxon>
    </lineage>
</organism>
<evidence type="ECO:0000256" key="3">
    <source>
        <dbReference type="ARBA" id="ARBA00023170"/>
    </source>
</evidence>
<keyword evidence="2" id="KW-1064">Adaptive immunity</keyword>
<keyword evidence="2" id="KW-0391">Immunity</keyword>
<name>A0A8C1RZX9_CYPCA</name>
<dbReference type="PANTHER" id="PTHR19367">
    <property type="entry name" value="T-CELL RECEPTOR ALPHA CHAIN V REGION"/>
    <property type="match status" value="1"/>
</dbReference>
<dbReference type="InterPro" id="IPR003599">
    <property type="entry name" value="Ig_sub"/>
</dbReference>
<evidence type="ECO:0000256" key="4">
    <source>
        <dbReference type="ARBA" id="ARBA00023319"/>
    </source>
</evidence>
<evidence type="ECO:0000256" key="1">
    <source>
        <dbReference type="ARBA" id="ARBA00022729"/>
    </source>
</evidence>
<feature type="domain" description="Immunoglobulin" evidence="6">
    <location>
        <begin position="15"/>
        <end position="116"/>
    </location>
</feature>
<evidence type="ECO:0000256" key="2">
    <source>
        <dbReference type="ARBA" id="ARBA00023130"/>
    </source>
</evidence>
<dbReference type="GO" id="GO:0002250">
    <property type="term" value="P:adaptive immune response"/>
    <property type="evidence" value="ECO:0007669"/>
    <property type="project" value="UniProtKB-KW"/>
</dbReference>
<dbReference type="SUPFAM" id="SSF48726">
    <property type="entry name" value="Immunoglobulin"/>
    <property type="match status" value="1"/>
</dbReference>
<dbReference type="InterPro" id="IPR013106">
    <property type="entry name" value="Ig_V-set"/>
</dbReference>
<proteinExistence type="predicted"/>
<dbReference type="SMART" id="SM00409">
    <property type="entry name" value="IG"/>
    <property type="match status" value="1"/>
</dbReference>
<dbReference type="AlphaFoldDB" id="A0A8C1RZX9"/>
<protein>
    <recommendedName>
        <fullName evidence="6">Immunoglobulin domain-containing protein</fullName>
    </recommendedName>
</protein>
<dbReference type="InterPro" id="IPR051287">
    <property type="entry name" value="TCR_variable_region"/>
</dbReference>
<sequence length="118" mass="13508">MNMDRCFILILILGTGTENSQEGETFKLSCSYSTNNDYVWYRQYVGAKPKFLLFVDEYSSKFETDLRLYSKSTKEIKRVDLVIFSASVSDSALYYCALRPTVTGNTRTLPSDIDLLLL</sequence>
<dbReference type="Proteomes" id="UP000694700">
    <property type="component" value="Unplaced"/>
</dbReference>
<dbReference type="PANTHER" id="PTHR19367:SF18">
    <property type="entry name" value="T CELL RECEPTOR ALPHA VARIABLE 16"/>
    <property type="match status" value="1"/>
</dbReference>
<reference evidence="7" key="1">
    <citation type="submission" date="2025-05" db="UniProtKB">
        <authorList>
            <consortium name="Ensembl"/>
        </authorList>
    </citation>
    <scope>IDENTIFICATION</scope>
</reference>
<dbReference type="Proteomes" id="UP000694701">
    <property type="component" value="Unplaced"/>
</dbReference>
<keyword evidence="3" id="KW-0675">Receptor</keyword>
<evidence type="ECO:0000256" key="5">
    <source>
        <dbReference type="SAM" id="SignalP"/>
    </source>
</evidence>
<dbReference type="InterPro" id="IPR013783">
    <property type="entry name" value="Ig-like_fold"/>
</dbReference>
<feature type="chain" id="PRO_5044676495" description="Immunoglobulin domain-containing protein" evidence="5">
    <location>
        <begin position="21"/>
        <end position="118"/>
    </location>
</feature>
<dbReference type="Ensembl" id="ENSCCRT00020053830.1">
    <property type="protein sequence ID" value="ENSCCRP00020049390.1"/>
    <property type="gene ID" value="ENSCCRG00020021982.1"/>
</dbReference>
<evidence type="ECO:0000259" key="6">
    <source>
        <dbReference type="SMART" id="SM00409"/>
    </source>
</evidence>
<dbReference type="Pfam" id="PF07686">
    <property type="entry name" value="V-set"/>
    <property type="match status" value="1"/>
</dbReference>